<accession>A0A6G1AND1</accession>
<comment type="caution">
    <text evidence="1">The sequence shown here is derived from an EMBL/GenBank/DDBJ whole genome shotgun (WGS) entry which is preliminary data.</text>
</comment>
<dbReference type="AlphaFoldDB" id="A0A6G1AND1"/>
<name>A0A6G1AND1_CROCR</name>
<evidence type="ECO:0000313" key="2">
    <source>
        <dbReference type="Proteomes" id="UP000475037"/>
    </source>
</evidence>
<protein>
    <submittedName>
        <fullName evidence="1">LORF2 protein</fullName>
    </submittedName>
</protein>
<organism evidence="1 2">
    <name type="scientific">Crocuta crocuta</name>
    <name type="common">Spotted hyena</name>
    <dbReference type="NCBI Taxonomy" id="9678"/>
    <lineage>
        <taxon>Eukaryota</taxon>
        <taxon>Metazoa</taxon>
        <taxon>Chordata</taxon>
        <taxon>Craniata</taxon>
        <taxon>Vertebrata</taxon>
        <taxon>Euteleostomi</taxon>
        <taxon>Mammalia</taxon>
        <taxon>Eutheria</taxon>
        <taxon>Laurasiatheria</taxon>
        <taxon>Carnivora</taxon>
        <taxon>Feliformia</taxon>
        <taxon>Hyaenidae</taxon>
        <taxon>Crocuta</taxon>
    </lineage>
</organism>
<gene>
    <name evidence="1" type="ORF">FOF47_R07338</name>
</gene>
<dbReference type="EMBL" id="VOAJ01004992">
    <property type="protein sequence ID" value="KAF0876693.1"/>
    <property type="molecule type" value="Genomic_DNA"/>
</dbReference>
<sequence>GTLIHCCWECKMVHPIWKTVWCFLRKLNMLLPYNPATVLLGIYPKELKAYVHTKTCTWMFVAALFIIAKAWKQPRHPAVGKWINKLWYIQRMKYYSVLKRNELPVREKTWKRLKCILLRRGSQSEKFTYHVIPTIAHS</sequence>
<reference evidence="1 2" key="1">
    <citation type="submission" date="2019-11" db="EMBL/GenBank/DDBJ databases">
        <authorList>
            <person name="Yang C."/>
            <person name="Li F."/>
        </authorList>
    </citation>
    <scope>NUCLEOTIDE SEQUENCE [LARGE SCALE GENOMIC DNA]</scope>
    <source>
        <strain evidence="1">KB4526</strain>
        <tissue evidence="1">Muscle</tissue>
    </source>
</reference>
<proteinExistence type="predicted"/>
<keyword evidence="2" id="KW-1185">Reference proteome</keyword>
<feature type="non-terminal residue" evidence="1">
    <location>
        <position position="1"/>
    </location>
</feature>
<evidence type="ECO:0000313" key="1">
    <source>
        <dbReference type="EMBL" id="KAF0876693.1"/>
    </source>
</evidence>
<dbReference type="Proteomes" id="UP000475037">
    <property type="component" value="Unassembled WGS sequence"/>
</dbReference>
<feature type="non-terminal residue" evidence="1">
    <location>
        <position position="138"/>
    </location>
</feature>